<dbReference type="HOGENOM" id="CLU_020445_3_1_1"/>
<dbReference type="GO" id="GO:0005634">
    <property type="term" value="C:nucleus"/>
    <property type="evidence" value="ECO:0007669"/>
    <property type="project" value="UniProtKB-SubCell"/>
</dbReference>
<dbReference type="PANTHER" id="PTHR22850">
    <property type="entry name" value="WD40 REPEAT FAMILY"/>
    <property type="match status" value="1"/>
</dbReference>
<protein>
    <submittedName>
        <fullName evidence="8">LALA0S04e03356g1_1</fullName>
    </submittedName>
</protein>
<reference evidence="8 9" key="1">
    <citation type="submission" date="2014-12" db="EMBL/GenBank/DDBJ databases">
        <authorList>
            <person name="Neuveglise Cecile"/>
        </authorList>
    </citation>
    <scope>NUCLEOTIDE SEQUENCE [LARGE SCALE GENOMIC DNA]</scope>
    <source>
        <strain evidence="8 9">CBS 12615</strain>
    </source>
</reference>
<name>A0A0C7N1P9_9SACH</name>
<dbReference type="Pfam" id="PF00400">
    <property type="entry name" value="WD40"/>
    <property type="match status" value="3"/>
</dbReference>
<dbReference type="PROSITE" id="PS00678">
    <property type="entry name" value="WD_REPEATS_1"/>
    <property type="match status" value="1"/>
</dbReference>
<evidence type="ECO:0000313" key="9">
    <source>
        <dbReference type="Proteomes" id="UP000054304"/>
    </source>
</evidence>
<dbReference type="GO" id="GO:0005737">
    <property type="term" value="C:cytoplasm"/>
    <property type="evidence" value="ECO:0007669"/>
    <property type="project" value="EnsemblFungi"/>
</dbReference>
<keyword evidence="9" id="KW-1185">Reference proteome</keyword>
<dbReference type="Proteomes" id="UP000054304">
    <property type="component" value="Unassembled WGS sequence"/>
</dbReference>
<feature type="domain" description="Histone-binding protein RBBP4-like N-terminal" evidence="7">
    <location>
        <begin position="40"/>
        <end position="106"/>
    </location>
</feature>
<dbReference type="GO" id="GO:0000786">
    <property type="term" value="C:nucleosome"/>
    <property type="evidence" value="ECO:0007669"/>
    <property type="project" value="EnsemblFungi"/>
</dbReference>
<dbReference type="InterPro" id="IPR019775">
    <property type="entry name" value="WD40_repeat_CS"/>
</dbReference>
<gene>
    <name evidence="8" type="ORF">LALA0_S04e03356g</name>
</gene>
<evidence type="ECO:0000256" key="5">
    <source>
        <dbReference type="ARBA" id="ARBA00023242"/>
    </source>
</evidence>
<dbReference type="OrthoDB" id="427795at2759"/>
<dbReference type="InterPro" id="IPR015943">
    <property type="entry name" value="WD40/YVTN_repeat-like_dom_sf"/>
</dbReference>
<organism evidence="8 9">
    <name type="scientific">Lachancea lanzarotensis</name>
    <dbReference type="NCBI Taxonomy" id="1245769"/>
    <lineage>
        <taxon>Eukaryota</taxon>
        <taxon>Fungi</taxon>
        <taxon>Dikarya</taxon>
        <taxon>Ascomycota</taxon>
        <taxon>Saccharomycotina</taxon>
        <taxon>Saccharomycetes</taxon>
        <taxon>Saccharomycetales</taxon>
        <taxon>Saccharomycetaceae</taxon>
        <taxon>Lachancea</taxon>
    </lineage>
</organism>
<dbReference type="GeneID" id="34685349"/>
<comment type="subcellular location">
    <subcellularLocation>
        <location evidence="1">Nucleus</location>
    </subcellularLocation>
</comment>
<evidence type="ECO:0000256" key="4">
    <source>
        <dbReference type="ARBA" id="ARBA00022853"/>
    </source>
</evidence>
<keyword evidence="3" id="KW-0677">Repeat</keyword>
<dbReference type="AlphaFoldDB" id="A0A0C7N1P9"/>
<dbReference type="RefSeq" id="XP_022628138.1">
    <property type="nucleotide sequence ID" value="XM_022772699.1"/>
</dbReference>
<keyword evidence="2 6" id="KW-0853">WD repeat</keyword>
<evidence type="ECO:0000259" key="7">
    <source>
        <dbReference type="Pfam" id="PF12265"/>
    </source>
</evidence>
<dbReference type="InterPro" id="IPR036322">
    <property type="entry name" value="WD40_repeat_dom_sf"/>
</dbReference>
<dbReference type="EMBL" id="LN736363">
    <property type="protein sequence ID" value="CEP61906.1"/>
    <property type="molecule type" value="Genomic_DNA"/>
</dbReference>
<dbReference type="STRING" id="1245769.A0A0C7N1P9"/>
<feature type="repeat" description="WD" evidence="6">
    <location>
        <begin position="349"/>
        <end position="392"/>
    </location>
</feature>
<proteinExistence type="predicted"/>
<dbReference type="SMART" id="SM00320">
    <property type="entry name" value="WD40"/>
    <property type="match status" value="6"/>
</dbReference>
<keyword evidence="4" id="KW-0156">Chromatin regulator</keyword>
<dbReference type="Pfam" id="PF12265">
    <property type="entry name" value="CAF1C_H4-bd"/>
    <property type="match status" value="1"/>
</dbReference>
<dbReference type="SUPFAM" id="SSF50978">
    <property type="entry name" value="WD40 repeat-like"/>
    <property type="match status" value="1"/>
</dbReference>
<sequence>MDQEHIDLEVGTIEDPAENVQTIEKEENASTDIDDERQKRYTHWKKNAKLLYEFLNTNNTKWPSLTCQLFPDLDLAGDTHRILLSSFTSSQLKQDESLYVGKLSSMKHLNWSSLNNFDMEEREFKIDNSLKLPPKNLVEDLRIKFPAGGDCNKARFSPANPDIIAAASSNGSVYVFDRTKHGSALQKLLSGSSNEPDYQIHCQLPTSTETGPNEALSLAWNWQQSGSLATTYAQGQLCVWDLQKFVKTSTTLIDPAFTVDVDSKGANDVSWMVNHDSLLACCGEGNLLQLVDVRTDHQTQKVAQTASHHTGGINVCQFNYHKDLLLASADSSGNINLWDVRNFQEPLQAWQHGDAVSALQWNPHHGSVLATASQNDGLVKLWDLSQPDKDNQLVFTHGGHMLGVNDISWDLHDPWMMCSVSNDNSVQLWKPAGHLMAAI</sequence>
<dbReference type="InterPro" id="IPR050459">
    <property type="entry name" value="WD_repeat_RBAP46/RBAP48/MSI1"/>
</dbReference>
<evidence type="ECO:0000256" key="1">
    <source>
        <dbReference type="ARBA" id="ARBA00004123"/>
    </source>
</evidence>
<evidence type="ECO:0000313" key="8">
    <source>
        <dbReference type="EMBL" id="CEP61906.1"/>
    </source>
</evidence>
<keyword evidence="5" id="KW-0539">Nucleus</keyword>
<evidence type="ECO:0000256" key="2">
    <source>
        <dbReference type="ARBA" id="ARBA00022574"/>
    </source>
</evidence>
<dbReference type="InterPro" id="IPR022052">
    <property type="entry name" value="Histone-bd_RBBP4-like_N"/>
</dbReference>
<accession>A0A0C7N1P9</accession>
<dbReference type="PROSITE" id="PS50082">
    <property type="entry name" value="WD_REPEATS_2"/>
    <property type="match status" value="1"/>
</dbReference>
<dbReference type="Gene3D" id="2.130.10.10">
    <property type="entry name" value="YVTN repeat-like/Quinoprotein amine dehydrogenase"/>
    <property type="match status" value="1"/>
</dbReference>
<dbReference type="GO" id="GO:0033186">
    <property type="term" value="C:CAF-1 complex"/>
    <property type="evidence" value="ECO:0007669"/>
    <property type="project" value="EnsemblFungi"/>
</dbReference>
<evidence type="ECO:0000256" key="3">
    <source>
        <dbReference type="ARBA" id="ARBA00022737"/>
    </source>
</evidence>
<dbReference type="InterPro" id="IPR001680">
    <property type="entry name" value="WD40_rpt"/>
</dbReference>
<evidence type="ECO:0000256" key="6">
    <source>
        <dbReference type="PROSITE-ProRule" id="PRU00221"/>
    </source>
</evidence>
<dbReference type="GO" id="GO:0042393">
    <property type="term" value="F:histone binding"/>
    <property type="evidence" value="ECO:0007669"/>
    <property type="project" value="EnsemblFungi"/>
</dbReference>
<dbReference type="GO" id="GO:0006335">
    <property type="term" value="P:DNA replication-dependent chromatin assembly"/>
    <property type="evidence" value="ECO:0007669"/>
    <property type="project" value="EnsemblFungi"/>
</dbReference>